<evidence type="ECO:0008006" key="3">
    <source>
        <dbReference type="Google" id="ProtNLM"/>
    </source>
</evidence>
<keyword evidence="2" id="KW-1185">Reference proteome</keyword>
<dbReference type="PROSITE" id="PS51257">
    <property type="entry name" value="PROKAR_LIPOPROTEIN"/>
    <property type="match status" value="1"/>
</dbReference>
<reference evidence="1" key="1">
    <citation type="submission" date="2023-06" db="EMBL/GenBank/DDBJ databases">
        <title>Genomic of Agaribacillus aureum.</title>
        <authorList>
            <person name="Wang G."/>
        </authorList>
    </citation>
    <scope>NUCLEOTIDE SEQUENCE</scope>
    <source>
        <strain evidence="1">BMA12</strain>
    </source>
</reference>
<accession>A0ABT8L6T1</accession>
<name>A0ABT8L6T1_9BACT</name>
<organism evidence="1 2">
    <name type="scientific">Agaribacillus aureus</name>
    <dbReference type="NCBI Taxonomy" id="3051825"/>
    <lineage>
        <taxon>Bacteria</taxon>
        <taxon>Pseudomonadati</taxon>
        <taxon>Bacteroidota</taxon>
        <taxon>Cytophagia</taxon>
        <taxon>Cytophagales</taxon>
        <taxon>Splendidivirgaceae</taxon>
        <taxon>Agaribacillus</taxon>
    </lineage>
</organism>
<dbReference type="RefSeq" id="WP_346758738.1">
    <property type="nucleotide sequence ID" value="NZ_JAUJEB010000003.1"/>
</dbReference>
<dbReference type="Proteomes" id="UP001172083">
    <property type="component" value="Unassembled WGS sequence"/>
</dbReference>
<proteinExistence type="predicted"/>
<sequence>MYKQITVAVMIFLGLTLLSCQSDDTGDTPDGDFTCEVVDAVPKGDRKVGIDLLDLTASNSFDDNINLASQLGVEFIALHVAWTSIETSPNNLSDPGDALSLLSTVAAANNLKFSLTLRPIDLSGKTVPPDLDGVRFNDDQMIDRFKAVIDFVFTKVDPSVLLNLQIGNEIDGYDTAGEVSTFWEDYGHFLKAMTGYVHTSQPQLKVGFTGTLYGLIDRPALFNDLLENVDILGATYYPLQADFAVKDPEVVIDELDLLVKAFPAAPIYLQEVGYQSSAQNESSAAKQAAFYCNFFKAWDQQQHVIKSANLVRLNDLSEAGAHQSAGPYNISGTTFIEYLRTLGIRNYEGEGSNKQAFDIIHNNLSERGW</sequence>
<comment type="caution">
    <text evidence="1">The sequence shown here is derived from an EMBL/GenBank/DDBJ whole genome shotgun (WGS) entry which is preliminary data.</text>
</comment>
<dbReference type="InterPro" id="IPR017853">
    <property type="entry name" value="GH"/>
</dbReference>
<evidence type="ECO:0000313" key="2">
    <source>
        <dbReference type="Proteomes" id="UP001172083"/>
    </source>
</evidence>
<dbReference type="SUPFAM" id="SSF51445">
    <property type="entry name" value="(Trans)glycosidases"/>
    <property type="match status" value="1"/>
</dbReference>
<dbReference type="EMBL" id="JAUJEB010000003">
    <property type="protein sequence ID" value="MDN5213398.1"/>
    <property type="molecule type" value="Genomic_DNA"/>
</dbReference>
<dbReference type="Gene3D" id="3.20.20.80">
    <property type="entry name" value="Glycosidases"/>
    <property type="match status" value="1"/>
</dbReference>
<evidence type="ECO:0000313" key="1">
    <source>
        <dbReference type="EMBL" id="MDN5213398.1"/>
    </source>
</evidence>
<gene>
    <name evidence="1" type="ORF">QQ020_15110</name>
</gene>
<protein>
    <recommendedName>
        <fullName evidence="3">Arabinogalactan endo-beta-1,4-galactanase</fullName>
    </recommendedName>
</protein>